<dbReference type="PANTHER" id="PTHR35866:SF1">
    <property type="entry name" value="YKGJ FAMILY CYSTEINE CLUSTER PROTEIN"/>
    <property type="match status" value="1"/>
</dbReference>
<dbReference type="Proteomes" id="UP000182737">
    <property type="component" value="Unassembled WGS sequence"/>
</dbReference>
<accession>A0A1I3I5D9</accession>
<dbReference type="RefSeq" id="WP_074929922.1">
    <property type="nucleotide sequence ID" value="NZ_FORI01000001.1"/>
</dbReference>
<keyword evidence="2" id="KW-1185">Reference proteome</keyword>
<gene>
    <name evidence="1" type="ORF">SAMN04487775_101337</name>
</gene>
<dbReference type="EMBL" id="FORI01000001">
    <property type="protein sequence ID" value="SFI43214.1"/>
    <property type="molecule type" value="Genomic_DNA"/>
</dbReference>
<dbReference type="Pfam" id="PF03692">
    <property type="entry name" value="CxxCxxCC"/>
    <property type="match status" value="1"/>
</dbReference>
<evidence type="ECO:0000313" key="1">
    <source>
        <dbReference type="EMBL" id="SFI43214.1"/>
    </source>
</evidence>
<dbReference type="AlphaFoldDB" id="A0A1I3I5D9"/>
<proteinExistence type="predicted"/>
<sequence>MEECFYKNGLHFECQRCSYCCGHSPGFVYLSKRDLMTLCEHFKMSVADFVAKYCRWADYYYGTQVLALLEKKNYDCILWDNGCSAYEARPIQCSTYPFWSWMIADEKTWNECAAECPGMNKGRVWPYEEIEANKKAYLDNVPLHREEVEALIAAEKKSV</sequence>
<evidence type="ECO:0000313" key="2">
    <source>
        <dbReference type="Proteomes" id="UP000182737"/>
    </source>
</evidence>
<dbReference type="PANTHER" id="PTHR35866">
    <property type="entry name" value="PUTATIVE-RELATED"/>
    <property type="match status" value="1"/>
</dbReference>
<dbReference type="InterPro" id="IPR005358">
    <property type="entry name" value="Puta_zinc/iron-chelating_dom"/>
</dbReference>
<organism evidence="1 2">
    <name type="scientific">Treponema bryantii</name>
    <dbReference type="NCBI Taxonomy" id="163"/>
    <lineage>
        <taxon>Bacteria</taxon>
        <taxon>Pseudomonadati</taxon>
        <taxon>Spirochaetota</taxon>
        <taxon>Spirochaetia</taxon>
        <taxon>Spirochaetales</taxon>
        <taxon>Treponemataceae</taxon>
        <taxon>Treponema</taxon>
    </lineage>
</organism>
<protein>
    <recommendedName>
        <fullName evidence="3">Zinc-or iron-chelating domain-containing protein</fullName>
    </recommendedName>
</protein>
<reference evidence="2" key="1">
    <citation type="submission" date="2016-10" db="EMBL/GenBank/DDBJ databases">
        <authorList>
            <person name="Varghese N."/>
            <person name="Submissions S."/>
        </authorList>
    </citation>
    <scope>NUCLEOTIDE SEQUENCE [LARGE SCALE GENOMIC DNA]</scope>
    <source>
        <strain evidence="2">XBD1002</strain>
    </source>
</reference>
<dbReference type="OrthoDB" id="9810361at2"/>
<name>A0A1I3I5D9_9SPIR</name>
<evidence type="ECO:0008006" key="3">
    <source>
        <dbReference type="Google" id="ProtNLM"/>
    </source>
</evidence>